<dbReference type="AlphaFoldDB" id="A0A1S8WXH4"/>
<feature type="compositionally biased region" description="Basic and acidic residues" evidence="1">
    <location>
        <begin position="1"/>
        <end position="36"/>
    </location>
</feature>
<dbReference type="GO" id="GO:0005085">
    <property type="term" value="F:guanyl-nucleotide exchange factor activity"/>
    <property type="evidence" value="ECO:0007669"/>
    <property type="project" value="TreeGrafter"/>
</dbReference>
<dbReference type="InterPro" id="IPR039980">
    <property type="entry name" value="MADD"/>
</dbReference>
<sequence>MMPKDDTDIWDLKQDVQTGKMDDEEKKDNESDKKPINEPATGSSRLRYLLRNPSLSYSNTVQREEEFSARGKLKGLKKIGTNLFGVGANKAEVNKQLQTAKESMTVDGSQDAKSTEVEEDDDEELEEESVGKILLNNLTENLADAASQASSTITGLLRTPKRFARTVVTELKSESSSKTSDLPGANTPPSDSRSPNRLGSDLHQIRPLGLPHKTPEQNSGDQAFLRDVVAWVVGGRSLSSTTKERLRELLSDENYRSYLMSKLNFGLDQQIVDPGAGLKDVEVQNQNVFDTFVSVLHCMVRGLEATCTNHGIGGLASAMLMLEVCHTHYLEQHPKRRQTAEIEKKVNVFCKLLWFHRIRRRMQLEDQLEKVTIIWLMRSPVGSGQRQRNCDQKIKVSTQLGLAQDALFQKNRAKLDKAFLFLSDQGLGDKLTGRVTGLFSRANRLFSANENELIADEHEKSPRVNRPSVQTSQEQSGENRTRTSSASSYTQDSLVSADVFGSPASKEKVASPTPTKKYFFVNGQLVQENCSPSDNTMQPRTYLYEMLIKNKQRSLLWDHMQFWEDMFFDVVAQERDILGLDQAPVESLERFAGLSSTERKMLQNTEDRLLTTCLHNLVACQVMMRVDKTSIRNRVRRIQARCRLGSTFSESLSYLLDRLDYLEGNSIRLLPSATRNPCLYSTEVRKVERCDEPRILQVHLGCILFRDLTDSVVEQWSINDVNNVEVSQDNEKLVFSIQSTPSETITSEYYCTK</sequence>
<reference evidence="3 4" key="1">
    <citation type="submission" date="2015-03" db="EMBL/GenBank/DDBJ databases">
        <title>Draft genome of the nematode, Opisthorchis viverrini.</title>
        <authorList>
            <person name="Mitreva M."/>
        </authorList>
    </citation>
    <scope>NUCLEOTIDE SEQUENCE [LARGE SCALE GENOMIC DNA]</scope>
    <source>
        <strain evidence="3">Khon Kaen</strain>
    </source>
</reference>
<proteinExistence type="predicted"/>
<feature type="non-terminal residue" evidence="3">
    <location>
        <position position="753"/>
    </location>
</feature>
<dbReference type="PANTHER" id="PTHR13008">
    <property type="entry name" value="MAP-KINASE ACTIVATING DEATH DOMAIN PROTEIN MADD /DENN/AEX-3 C.ELEGANS"/>
    <property type="match status" value="1"/>
</dbReference>
<accession>A0A1S8WXH4</accession>
<protein>
    <recommendedName>
        <fullName evidence="2">MAP kinase-activating death domain-containing protein</fullName>
    </recommendedName>
</protein>
<organism evidence="3 4">
    <name type="scientific">Opisthorchis viverrini</name>
    <name type="common">Southeast Asian liver fluke</name>
    <dbReference type="NCBI Taxonomy" id="6198"/>
    <lineage>
        <taxon>Eukaryota</taxon>
        <taxon>Metazoa</taxon>
        <taxon>Spiralia</taxon>
        <taxon>Lophotrochozoa</taxon>
        <taxon>Platyhelminthes</taxon>
        <taxon>Trematoda</taxon>
        <taxon>Digenea</taxon>
        <taxon>Opisthorchiida</taxon>
        <taxon>Opisthorchiata</taxon>
        <taxon>Opisthorchiidae</taxon>
        <taxon>Opisthorchis</taxon>
    </lineage>
</organism>
<evidence type="ECO:0000313" key="4">
    <source>
        <dbReference type="Proteomes" id="UP000243686"/>
    </source>
</evidence>
<dbReference type="GO" id="GO:0005829">
    <property type="term" value="C:cytosol"/>
    <property type="evidence" value="ECO:0007669"/>
    <property type="project" value="TreeGrafter"/>
</dbReference>
<feature type="region of interest" description="Disordered" evidence="1">
    <location>
        <begin position="100"/>
        <end position="125"/>
    </location>
</feature>
<dbReference type="Proteomes" id="UP000243686">
    <property type="component" value="Unassembled WGS sequence"/>
</dbReference>
<feature type="region of interest" description="Disordered" evidence="1">
    <location>
        <begin position="1"/>
        <end position="47"/>
    </location>
</feature>
<dbReference type="GO" id="GO:0032483">
    <property type="term" value="P:regulation of Rab protein signal transduction"/>
    <property type="evidence" value="ECO:0007669"/>
    <property type="project" value="TreeGrafter"/>
</dbReference>
<dbReference type="Pfam" id="PF23629">
    <property type="entry name" value="Death_MADD"/>
    <property type="match status" value="1"/>
</dbReference>
<dbReference type="GO" id="GO:0042981">
    <property type="term" value="P:regulation of apoptotic process"/>
    <property type="evidence" value="ECO:0007669"/>
    <property type="project" value="TreeGrafter"/>
</dbReference>
<feature type="region of interest" description="Disordered" evidence="1">
    <location>
        <begin position="169"/>
        <end position="219"/>
    </location>
</feature>
<evidence type="ECO:0000313" key="3">
    <source>
        <dbReference type="EMBL" id="OON18943.1"/>
    </source>
</evidence>
<dbReference type="PANTHER" id="PTHR13008:SF7">
    <property type="entry name" value="MAP KINASE-ACTIVATING DEATH DOMAIN PROTEIN"/>
    <property type="match status" value="1"/>
</dbReference>
<evidence type="ECO:0000259" key="2">
    <source>
        <dbReference type="Pfam" id="PF23629"/>
    </source>
</evidence>
<feature type="compositionally biased region" description="Polar residues" evidence="1">
    <location>
        <begin position="100"/>
        <end position="112"/>
    </location>
</feature>
<feature type="domain" description="MAP kinase-activating death" evidence="2">
    <location>
        <begin position="579"/>
        <end position="650"/>
    </location>
</feature>
<dbReference type="EMBL" id="KV893709">
    <property type="protein sequence ID" value="OON18943.1"/>
    <property type="molecule type" value="Genomic_DNA"/>
</dbReference>
<gene>
    <name evidence="3" type="ORF">X801_05196</name>
</gene>
<feature type="compositionally biased region" description="Polar residues" evidence="1">
    <location>
        <begin position="467"/>
        <end position="490"/>
    </location>
</feature>
<dbReference type="InterPro" id="IPR056574">
    <property type="entry name" value="Death_MADD"/>
</dbReference>
<keyword evidence="4" id="KW-1185">Reference proteome</keyword>
<feature type="compositionally biased region" description="Polar residues" evidence="1">
    <location>
        <begin position="187"/>
        <end position="197"/>
    </location>
</feature>
<name>A0A1S8WXH4_OPIVI</name>
<feature type="region of interest" description="Disordered" evidence="1">
    <location>
        <begin position="455"/>
        <end position="490"/>
    </location>
</feature>
<feature type="compositionally biased region" description="Low complexity" evidence="1">
    <location>
        <begin position="169"/>
        <end position="182"/>
    </location>
</feature>
<evidence type="ECO:0000256" key="1">
    <source>
        <dbReference type="SAM" id="MobiDB-lite"/>
    </source>
</evidence>